<feature type="region of interest" description="Disordered" evidence="1">
    <location>
        <begin position="1"/>
        <end position="28"/>
    </location>
</feature>
<name>A0A9Q1LIZ1_9SOLA</name>
<evidence type="ECO:0000313" key="3">
    <source>
        <dbReference type="Proteomes" id="UP001152561"/>
    </source>
</evidence>
<evidence type="ECO:0000256" key="1">
    <source>
        <dbReference type="SAM" id="MobiDB-lite"/>
    </source>
</evidence>
<gene>
    <name evidence="2" type="ORF">K7X08_035392</name>
</gene>
<dbReference type="EMBL" id="JAJAGQ010000018">
    <property type="protein sequence ID" value="KAJ8536991.1"/>
    <property type="molecule type" value="Genomic_DNA"/>
</dbReference>
<accession>A0A9Q1LIZ1</accession>
<organism evidence="2 3">
    <name type="scientific">Anisodus acutangulus</name>
    <dbReference type="NCBI Taxonomy" id="402998"/>
    <lineage>
        <taxon>Eukaryota</taxon>
        <taxon>Viridiplantae</taxon>
        <taxon>Streptophyta</taxon>
        <taxon>Embryophyta</taxon>
        <taxon>Tracheophyta</taxon>
        <taxon>Spermatophyta</taxon>
        <taxon>Magnoliopsida</taxon>
        <taxon>eudicotyledons</taxon>
        <taxon>Gunneridae</taxon>
        <taxon>Pentapetalae</taxon>
        <taxon>asterids</taxon>
        <taxon>lamiids</taxon>
        <taxon>Solanales</taxon>
        <taxon>Solanaceae</taxon>
        <taxon>Solanoideae</taxon>
        <taxon>Hyoscyameae</taxon>
        <taxon>Anisodus</taxon>
    </lineage>
</organism>
<evidence type="ECO:0000313" key="2">
    <source>
        <dbReference type="EMBL" id="KAJ8536991.1"/>
    </source>
</evidence>
<reference evidence="3" key="1">
    <citation type="journal article" date="2023" name="Proc. Natl. Acad. Sci. U.S.A.">
        <title>Genomic and structural basis for evolution of tropane alkaloid biosynthesis.</title>
        <authorList>
            <person name="Wanga Y.-J."/>
            <person name="Taina T."/>
            <person name="Yua J.-Y."/>
            <person name="Lia J."/>
            <person name="Xua B."/>
            <person name="Chenc J."/>
            <person name="D'Auriad J.C."/>
            <person name="Huanga J.-P."/>
            <person name="Huanga S.-X."/>
        </authorList>
    </citation>
    <scope>NUCLEOTIDE SEQUENCE [LARGE SCALE GENOMIC DNA]</scope>
    <source>
        <strain evidence="3">cv. KIB-2019</strain>
    </source>
</reference>
<proteinExistence type="predicted"/>
<dbReference type="Proteomes" id="UP001152561">
    <property type="component" value="Unassembled WGS sequence"/>
</dbReference>
<sequence>MMKLRSDSVNSRNAPAIPSEHDPTLGIEPTIRPNQITMPMEGGIEQQHRVHKSKAAAARENELDITCSTMKTGVHPGQMRWRMLVQEMDQNKGARWRYQQAKYGRGKGQG</sequence>
<protein>
    <submittedName>
        <fullName evidence="2">Uncharacterized protein</fullName>
    </submittedName>
</protein>
<comment type="caution">
    <text evidence="2">The sequence shown here is derived from an EMBL/GenBank/DDBJ whole genome shotgun (WGS) entry which is preliminary data.</text>
</comment>
<dbReference type="AlphaFoldDB" id="A0A9Q1LIZ1"/>
<keyword evidence="3" id="KW-1185">Reference proteome</keyword>